<reference evidence="2" key="2">
    <citation type="submission" date="2016-06" db="EMBL/GenBank/DDBJ databases">
        <title>The genome of a short-lived fish provides insights into sex chromosome evolution and the genetic control of aging.</title>
        <authorList>
            <person name="Reichwald K."/>
            <person name="Felder M."/>
            <person name="Petzold A."/>
            <person name="Koch P."/>
            <person name="Groth M."/>
            <person name="Platzer M."/>
        </authorList>
    </citation>
    <scope>NUCLEOTIDE SEQUENCE</scope>
    <source>
        <tissue evidence="2">Brain</tissue>
    </source>
</reference>
<accession>A0A1A8EQN9</accession>
<gene>
    <name evidence="2" type="primary">Nfu_g_1_010536</name>
</gene>
<feature type="compositionally biased region" description="Basic and acidic residues" evidence="1">
    <location>
        <begin position="27"/>
        <end position="39"/>
    </location>
</feature>
<organism evidence="2">
    <name type="scientific">Nothobranchius korthausae</name>
    <dbReference type="NCBI Taxonomy" id="1143690"/>
    <lineage>
        <taxon>Eukaryota</taxon>
        <taxon>Metazoa</taxon>
        <taxon>Chordata</taxon>
        <taxon>Craniata</taxon>
        <taxon>Vertebrata</taxon>
        <taxon>Euteleostomi</taxon>
        <taxon>Actinopterygii</taxon>
        <taxon>Neopterygii</taxon>
        <taxon>Teleostei</taxon>
        <taxon>Neoteleostei</taxon>
        <taxon>Acanthomorphata</taxon>
        <taxon>Ovalentaria</taxon>
        <taxon>Atherinomorphae</taxon>
        <taxon>Cyprinodontiformes</taxon>
        <taxon>Nothobranchiidae</taxon>
        <taxon>Nothobranchius</taxon>
    </lineage>
</organism>
<name>A0A1A8EQN9_9TELE</name>
<dbReference type="AlphaFoldDB" id="A0A1A8EQN9"/>
<sequence length="173" mass="19073">GSDRKRKDPPGNEVRQPGGNRTHSPSGKRERVREHERRPTQGGSQGAGTDGQAEPWSSEVTIQLDSGRRICKINVGRTVCSPPCEGGEVEQEPSGTSTIPREYPTYKYTLAEEIYAITQVAHLEYPWLVCAYRELKFIIDTGANMSGLEETHNSVEVNDVRSARLAGGSDIDF</sequence>
<dbReference type="EMBL" id="HAEB01002269">
    <property type="protein sequence ID" value="SBQ48796.1"/>
    <property type="molecule type" value="Transcribed_RNA"/>
</dbReference>
<protein>
    <submittedName>
        <fullName evidence="2">Uncharacterized protein</fullName>
    </submittedName>
</protein>
<evidence type="ECO:0000313" key="2">
    <source>
        <dbReference type="EMBL" id="SBQ48796.1"/>
    </source>
</evidence>
<feature type="region of interest" description="Disordered" evidence="1">
    <location>
        <begin position="1"/>
        <end position="56"/>
    </location>
</feature>
<evidence type="ECO:0000256" key="1">
    <source>
        <dbReference type="SAM" id="MobiDB-lite"/>
    </source>
</evidence>
<feature type="non-terminal residue" evidence="2">
    <location>
        <position position="173"/>
    </location>
</feature>
<proteinExistence type="predicted"/>
<feature type="compositionally biased region" description="Basic and acidic residues" evidence="1">
    <location>
        <begin position="1"/>
        <end position="10"/>
    </location>
</feature>
<reference evidence="2" key="1">
    <citation type="submission" date="2016-05" db="EMBL/GenBank/DDBJ databases">
        <authorList>
            <person name="Lavstsen T."/>
            <person name="Jespersen J.S."/>
        </authorList>
    </citation>
    <scope>NUCLEOTIDE SEQUENCE</scope>
    <source>
        <tissue evidence="2">Brain</tissue>
    </source>
</reference>
<feature type="non-terminal residue" evidence="2">
    <location>
        <position position="1"/>
    </location>
</feature>